<dbReference type="PRINTS" id="PR00681">
    <property type="entry name" value="RIBOSOMALS1"/>
</dbReference>
<gene>
    <name evidence="6" type="ORF">UT18_C0011G0027</name>
</gene>
<comment type="function">
    <text evidence="4">Binds mRNA; thus facilitating recognition of the initiation point. It is needed to translate mRNA with a short Shine-Dalgarno (SD) purine-rich sequence.</text>
</comment>
<feature type="domain" description="S1 motif" evidence="5">
    <location>
        <begin position="289"/>
        <end position="358"/>
    </location>
</feature>
<name>A0A0G0PY24_UNCC2</name>
<evidence type="ECO:0000256" key="3">
    <source>
        <dbReference type="ARBA" id="ARBA00023274"/>
    </source>
</evidence>
<keyword evidence="2" id="KW-0689">Ribosomal protein</keyword>
<dbReference type="GO" id="GO:0003735">
    <property type="term" value="F:structural constituent of ribosome"/>
    <property type="evidence" value="ECO:0007669"/>
    <property type="project" value="TreeGrafter"/>
</dbReference>
<dbReference type="InterPro" id="IPR003029">
    <property type="entry name" value="S1_domain"/>
</dbReference>
<keyword evidence="3" id="KW-0687">Ribonucleoprotein</keyword>
<dbReference type="Pfam" id="PF00575">
    <property type="entry name" value="S1"/>
    <property type="match status" value="4"/>
</dbReference>
<reference evidence="6" key="1">
    <citation type="journal article" date="2015" name="Nature">
        <title>rRNA introns, odd ribosomes, and small enigmatic genomes across a large radiation of phyla.</title>
        <authorList>
            <person name="Brown C.T."/>
            <person name="Hug L.A."/>
            <person name="Thomas B.C."/>
            <person name="Sharon I."/>
            <person name="Castelle C.J."/>
            <person name="Singh A."/>
            <person name="Wilkins M.J."/>
            <person name="Williams K.H."/>
            <person name="Banfield J.F."/>
        </authorList>
    </citation>
    <scope>NUCLEOTIDE SEQUENCE [LARGE SCALE GENOMIC DNA]</scope>
</reference>
<dbReference type="GO" id="GO:0003729">
    <property type="term" value="F:mRNA binding"/>
    <property type="evidence" value="ECO:0007669"/>
    <property type="project" value="TreeGrafter"/>
</dbReference>
<feature type="domain" description="S1 motif" evidence="5">
    <location>
        <begin position="25"/>
        <end position="93"/>
    </location>
</feature>
<proteinExistence type="inferred from homology"/>
<evidence type="ECO:0000256" key="4">
    <source>
        <dbReference type="ARBA" id="ARBA00025604"/>
    </source>
</evidence>
<dbReference type="STRING" id="1618345.UT18_C0011G0027"/>
<dbReference type="Proteomes" id="UP000034207">
    <property type="component" value="Unassembled WGS sequence"/>
</dbReference>
<evidence type="ECO:0000313" key="7">
    <source>
        <dbReference type="Proteomes" id="UP000034207"/>
    </source>
</evidence>
<dbReference type="PATRIC" id="fig|1618345.3.peg.714"/>
<dbReference type="InterPro" id="IPR012340">
    <property type="entry name" value="NA-bd_OB-fold"/>
</dbReference>
<dbReference type="EMBL" id="LBVV01000011">
    <property type="protein sequence ID" value="KKQ94321.1"/>
    <property type="molecule type" value="Genomic_DNA"/>
</dbReference>
<comment type="similarity">
    <text evidence="1">Belongs to the bacterial ribosomal protein bS1 family.</text>
</comment>
<dbReference type="PANTHER" id="PTHR10724:SF7">
    <property type="entry name" value="SMALL RIBOSOMAL SUBUNIT PROTEIN BS1C"/>
    <property type="match status" value="1"/>
</dbReference>
<evidence type="ECO:0000313" key="6">
    <source>
        <dbReference type="EMBL" id="KKQ94321.1"/>
    </source>
</evidence>
<dbReference type="FunFam" id="2.40.50.140:FF:000103">
    <property type="entry name" value="protein RRP5 homolog"/>
    <property type="match status" value="1"/>
</dbReference>
<dbReference type="InterPro" id="IPR035104">
    <property type="entry name" value="Ribosomal_protein_S1-like"/>
</dbReference>
<feature type="domain" description="S1 motif" evidence="5">
    <location>
        <begin position="106"/>
        <end position="189"/>
    </location>
</feature>
<sequence>MPKTDNELTMADLLAENNVKTKQAGDIIEGQIISKTRKEVWIDLGGSGTGVIAGRELHENFSIVSELKVGDFITVSIIEAEMDDEGYALLSLRKAAKDRIWDRLEGKKAKEEKLMVKAFDANKGGLLIEIEGVRGFLPVSQLAPEHYPRVSGGDKDEILIKLNSLVGRPLEVVVLDVDKKEGKLIFSEKSALKDMTRNILSKFDVGQIVKGKITGVVDFGIFMNVAGVEGLVHISEISWDRVDDVRSHVKVGQEIEAKIIGIEKDKISLSLKQLTEDPWRKAIEGFKLSDSVDGKVTRITPFGAFVAIHDDIEALVHITELSDDAINSPNDVVKVGQSYKFKIISIEPENRKLALSLKAATVEKKAKKTNKDK</sequence>
<accession>A0A0G0PY24</accession>
<comment type="caution">
    <text evidence="6">The sequence shown here is derived from an EMBL/GenBank/DDBJ whole genome shotgun (WGS) entry which is preliminary data.</text>
</comment>
<dbReference type="GO" id="GO:0006412">
    <property type="term" value="P:translation"/>
    <property type="evidence" value="ECO:0007669"/>
    <property type="project" value="TreeGrafter"/>
</dbReference>
<dbReference type="InterPro" id="IPR050437">
    <property type="entry name" value="Ribos_protein_bS1-like"/>
</dbReference>
<dbReference type="SUPFAM" id="SSF50249">
    <property type="entry name" value="Nucleic acid-binding proteins"/>
    <property type="match status" value="4"/>
</dbReference>
<evidence type="ECO:0000259" key="5">
    <source>
        <dbReference type="PROSITE" id="PS50126"/>
    </source>
</evidence>
<evidence type="ECO:0000256" key="1">
    <source>
        <dbReference type="ARBA" id="ARBA00006767"/>
    </source>
</evidence>
<dbReference type="SMART" id="SM00316">
    <property type="entry name" value="S1"/>
    <property type="match status" value="4"/>
</dbReference>
<dbReference type="PANTHER" id="PTHR10724">
    <property type="entry name" value="30S RIBOSOMAL PROTEIN S1"/>
    <property type="match status" value="1"/>
</dbReference>
<feature type="domain" description="S1 motif" evidence="5">
    <location>
        <begin position="206"/>
        <end position="272"/>
    </location>
</feature>
<dbReference type="Gene3D" id="2.40.50.140">
    <property type="entry name" value="Nucleic acid-binding proteins"/>
    <property type="match status" value="4"/>
</dbReference>
<evidence type="ECO:0000256" key="2">
    <source>
        <dbReference type="ARBA" id="ARBA00022980"/>
    </source>
</evidence>
<dbReference type="PROSITE" id="PS50126">
    <property type="entry name" value="S1"/>
    <property type="match status" value="4"/>
</dbReference>
<organism evidence="6 7">
    <name type="scientific">candidate division CPR2 bacterium GW2011_GWC2_39_10</name>
    <dbReference type="NCBI Taxonomy" id="1618345"/>
    <lineage>
        <taxon>Bacteria</taxon>
        <taxon>Bacteria division CPR2</taxon>
    </lineage>
</organism>
<dbReference type="AlphaFoldDB" id="A0A0G0PY24"/>
<protein>
    <submittedName>
        <fullName evidence="6">RNA binding S1 domain protein</fullName>
    </submittedName>
</protein>